<dbReference type="PANTHER" id="PTHR30352">
    <property type="entry name" value="PYRUVATE FORMATE-LYASE-ACTIVATING ENZYME"/>
    <property type="match status" value="1"/>
</dbReference>
<dbReference type="Pfam" id="PF04055">
    <property type="entry name" value="Radical_SAM"/>
    <property type="match status" value="1"/>
</dbReference>
<feature type="binding site" evidence="6">
    <location>
        <position position="86"/>
    </location>
    <ligand>
        <name>[4Fe-4S] cluster</name>
        <dbReference type="ChEBI" id="CHEBI:49883"/>
        <note>4Fe-4S-S-AdoMet</note>
    </ligand>
</feature>
<keyword evidence="1" id="KW-0004">4Fe-4S</keyword>
<dbReference type="OrthoDB" id="9778883at2"/>
<keyword evidence="8" id="KW-0560">Oxidoreductase</keyword>
<dbReference type="eggNOG" id="COG1180">
    <property type="taxonomic scope" value="Bacteria"/>
</dbReference>
<feature type="domain" description="Radical SAM core" evidence="7">
    <location>
        <begin position="64"/>
        <end position="281"/>
    </location>
</feature>
<keyword evidence="5 6" id="KW-0411">Iron-sulfur</keyword>
<evidence type="ECO:0000256" key="1">
    <source>
        <dbReference type="ARBA" id="ARBA00022485"/>
    </source>
</evidence>
<accession>A0A173WQJ9</accession>
<proteinExistence type="predicted"/>
<dbReference type="Proteomes" id="UP000095546">
    <property type="component" value="Unassembled WGS sequence"/>
</dbReference>
<dbReference type="GO" id="GO:0043365">
    <property type="term" value="F:[formate-C-acetyltransferase]-activating enzyme activity"/>
    <property type="evidence" value="ECO:0007669"/>
    <property type="project" value="UniProtKB-EC"/>
</dbReference>
<dbReference type="InterPro" id="IPR058240">
    <property type="entry name" value="rSAM_sf"/>
</dbReference>
<dbReference type="GO" id="GO:0016829">
    <property type="term" value="F:lyase activity"/>
    <property type="evidence" value="ECO:0007669"/>
    <property type="project" value="UniProtKB-KW"/>
</dbReference>
<dbReference type="EC" id="1.97.1.4" evidence="8"/>
<dbReference type="CDD" id="cd01335">
    <property type="entry name" value="Radical_SAM"/>
    <property type="match status" value="1"/>
</dbReference>
<dbReference type="PIRSF" id="PIRSF004869">
    <property type="entry name" value="PflX_prd"/>
    <property type="match status" value="1"/>
</dbReference>
<evidence type="ECO:0000259" key="7">
    <source>
        <dbReference type="PROSITE" id="PS51918"/>
    </source>
</evidence>
<organism evidence="8 9">
    <name type="scientific">Mitsuokella jalaludinii</name>
    <dbReference type="NCBI Taxonomy" id="187979"/>
    <lineage>
        <taxon>Bacteria</taxon>
        <taxon>Bacillati</taxon>
        <taxon>Bacillota</taxon>
        <taxon>Negativicutes</taxon>
        <taxon>Selenomonadales</taxon>
        <taxon>Selenomonadaceae</taxon>
        <taxon>Mitsuokella</taxon>
    </lineage>
</organism>
<dbReference type="SFLD" id="SFLDS00029">
    <property type="entry name" value="Radical_SAM"/>
    <property type="match status" value="1"/>
</dbReference>
<dbReference type="GO" id="GO:0051539">
    <property type="term" value="F:4 iron, 4 sulfur cluster binding"/>
    <property type="evidence" value="ECO:0007669"/>
    <property type="project" value="UniProtKB-KW"/>
</dbReference>
<dbReference type="EMBL" id="CYYU01000001">
    <property type="protein sequence ID" value="CUN41360.1"/>
    <property type="molecule type" value="Genomic_DNA"/>
</dbReference>
<keyword evidence="2 6" id="KW-0949">S-adenosyl-L-methionine</keyword>
<dbReference type="Gene3D" id="3.20.20.70">
    <property type="entry name" value="Aldolase class I"/>
    <property type="match status" value="1"/>
</dbReference>
<dbReference type="PANTHER" id="PTHR30352:SF5">
    <property type="entry name" value="PYRUVATE FORMATE-LYASE 1-ACTIVATING ENZYME"/>
    <property type="match status" value="1"/>
</dbReference>
<keyword evidence="8" id="KW-0670">Pyruvate</keyword>
<evidence type="ECO:0000256" key="2">
    <source>
        <dbReference type="ARBA" id="ARBA00022691"/>
    </source>
</evidence>
<dbReference type="AlphaFoldDB" id="A0A173WQJ9"/>
<dbReference type="NCBIfam" id="TIGR04337">
    <property type="entry name" value="AmmeMemoSam_rS"/>
    <property type="match status" value="1"/>
</dbReference>
<dbReference type="InterPro" id="IPR016431">
    <property type="entry name" value="Pyrv-formate_lyase-activ_prd"/>
</dbReference>
<keyword evidence="4 6" id="KW-0408">Iron</keyword>
<dbReference type="InterPro" id="IPR013785">
    <property type="entry name" value="Aldolase_TIM"/>
</dbReference>
<dbReference type="InterPro" id="IPR034457">
    <property type="entry name" value="Organic_radical-activating"/>
</dbReference>
<reference evidence="8 9" key="1">
    <citation type="submission" date="2015-09" db="EMBL/GenBank/DDBJ databases">
        <authorList>
            <consortium name="Pathogen Informatics"/>
        </authorList>
    </citation>
    <scope>NUCLEOTIDE SEQUENCE [LARGE SCALE GENOMIC DNA]</scope>
    <source>
        <strain evidence="8 9">2789STDY5608828</strain>
    </source>
</reference>
<comment type="cofactor">
    <cofactor evidence="6">
        <name>[4Fe-4S] cluster</name>
        <dbReference type="ChEBI" id="CHEBI:49883"/>
    </cofactor>
    <text evidence="6">Binds 1 [4Fe-4S] cluster. The cluster is coordinated with 3 cysteines and an exchangeable S-adenosyl-L-methionine.</text>
</comment>
<dbReference type="SFLD" id="SFLDG01067">
    <property type="entry name" value="SPASM/twitch_domain_containing"/>
    <property type="match status" value="1"/>
</dbReference>
<dbReference type="InterPro" id="IPR007197">
    <property type="entry name" value="rSAM"/>
</dbReference>
<dbReference type="RefSeq" id="WP_055160126.1">
    <property type="nucleotide sequence ID" value="NZ_CABIWZ010000001.1"/>
</dbReference>
<dbReference type="PROSITE" id="PS51918">
    <property type="entry name" value="RADICAL_SAM"/>
    <property type="match status" value="1"/>
</dbReference>
<dbReference type="SFLD" id="SFLDG01101">
    <property type="entry name" value="Uncharacterised_Radical_SAM_Su"/>
    <property type="match status" value="1"/>
</dbReference>
<protein>
    <submittedName>
        <fullName evidence="8">Pyruvate formate-lyase 1-activating enzyme</fullName>
        <ecNumber evidence="8">1.97.1.4</ecNumber>
    </submittedName>
</protein>
<evidence type="ECO:0000256" key="3">
    <source>
        <dbReference type="ARBA" id="ARBA00022723"/>
    </source>
</evidence>
<evidence type="ECO:0000313" key="8">
    <source>
        <dbReference type="EMBL" id="CUN41360.1"/>
    </source>
</evidence>
<evidence type="ECO:0000256" key="4">
    <source>
        <dbReference type="ARBA" id="ARBA00023004"/>
    </source>
</evidence>
<keyword evidence="3 6" id="KW-0479">Metal-binding</keyword>
<dbReference type="InterPro" id="IPR027596">
    <property type="entry name" value="AmmeMemoSam_rS"/>
</dbReference>
<name>A0A173WQJ9_9FIRM</name>
<keyword evidence="9" id="KW-1185">Reference proteome</keyword>
<evidence type="ECO:0000256" key="5">
    <source>
        <dbReference type="ARBA" id="ARBA00023014"/>
    </source>
</evidence>
<gene>
    <name evidence="8" type="primary">pflA_1</name>
    <name evidence="8" type="ORF">ERS852385_00355</name>
</gene>
<dbReference type="SUPFAM" id="SSF102114">
    <property type="entry name" value="Radical SAM enzymes"/>
    <property type="match status" value="1"/>
</dbReference>
<dbReference type="GO" id="GO:0046872">
    <property type="term" value="F:metal ion binding"/>
    <property type="evidence" value="ECO:0007669"/>
    <property type="project" value="UniProtKB-KW"/>
</dbReference>
<feature type="binding site" evidence="6">
    <location>
        <position position="83"/>
    </location>
    <ligand>
        <name>[4Fe-4S] cluster</name>
        <dbReference type="ChEBI" id="CHEBI:49883"/>
        <note>4Fe-4S-S-AdoMet</note>
    </ligand>
</feature>
<evidence type="ECO:0000256" key="6">
    <source>
        <dbReference type="PIRSR" id="PIRSR004869-50"/>
    </source>
</evidence>
<evidence type="ECO:0000313" key="9">
    <source>
        <dbReference type="Proteomes" id="UP000095546"/>
    </source>
</evidence>
<dbReference type="STRING" id="187979.ERS852385_00355"/>
<keyword evidence="8" id="KW-0456">Lyase</keyword>
<feature type="binding site" evidence="6">
    <location>
        <position position="79"/>
    </location>
    <ligand>
        <name>[4Fe-4S] cluster</name>
        <dbReference type="ChEBI" id="CHEBI:49883"/>
        <note>4Fe-4S-S-AdoMet</note>
    </ligand>
</feature>
<sequence>MSDATGVPGRKAVCWLCPHRCHLSDGQTGFCRARQNQGGIIRSLSYGLLTSAALDPIEKKPLYHFRPGSMILSLGSFGCNLRCPFCQNYTISQAGRDGFEGQQLPMDRTSPKEIVAAAQRLEETSGNIGVAFTYNEPLVGYEFVYDTARLLKEAGLVVVLVTNGQIEKDPWLQLLPYVDAVNIDLKGFTQSFYDWIGGDLKTTKAAIEMAAEQGVHVEVTTLVIPGKNDGAEEMAAEAEWLAGLSAELPLHLSRYFPRYRSKIPMTPVETLQRLRRIAGARLRFVHLGNV</sequence>